<name>A0A8H3QUA2_9GLOM</name>
<proteinExistence type="predicted"/>
<sequence length="82" mass="10037">MFFKYSVKNQIYSVYEKYSTREDCMKEINSDYSSDYFLTIYVTKMRTKELDEGTHYSSDYFLTIYVTKMRTKEFNLSSEIKY</sequence>
<protein>
    <submittedName>
        <fullName evidence="1">Uncharacterized protein</fullName>
    </submittedName>
</protein>
<reference evidence="1" key="1">
    <citation type="submission" date="2019-10" db="EMBL/GenBank/DDBJ databases">
        <title>Conservation and host-specific expression of non-tandemly repeated heterogenous ribosome RNA gene in arbuscular mycorrhizal fungi.</title>
        <authorList>
            <person name="Maeda T."/>
            <person name="Kobayashi Y."/>
            <person name="Nakagawa T."/>
            <person name="Ezawa T."/>
            <person name="Yamaguchi K."/>
            <person name="Bino T."/>
            <person name="Nishimoto Y."/>
            <person name="Shigenobu S."/>
            <person name="Kawaguchi M."/>
        </authorList>
    </citation>
    <scope>NUCLEOTIDE SEQUENCE</scope>
    <source>
        <strain evidence="1">HR1</strain>
    </source>
</reference>
<dbReference type="EMBL" id="BLAL01000215">
    <property type="protein sequence ID" value="GES92463.1"/>
    <property type="molecule type" value="Genomic_DNA"/>
</dbReference>
<dbReference type="AlphaFoldDB" id="A0A8H3QUA2"/>
<comment type="caution">
    <text evidence="1">The sequence shown here is derived from an EMBL/GenBank/DDBJ whole genome shotgun (WGS) entry which is preliminary data.</text>
</comment>
<accession>A0A8H3QUA2</accession>
<organism evidence="1 2">
    <name type="scientific">Rhizophagus clarus</name>
    <dbReference type="NCBI Taxonomy" id="94130"/>
    <lineage>
        <taxon>Eukaryota</taxon>
        <taxon>Fungi</taxon>
        <taxon>Fungi incertae sedis</taxon>
        <taxon>Mucoromycota</taxon>
        <taxon>Glomeromycotina</taxon>
        <taxon>Glomeromycetes</taxon>
        <taxon>Glomerales</taxon>
        <taxon>Glomeraceae</taxon>
        <taxon>Rhizophagus</taxon>
    </lineage>
</organism>
<gene>
    <name evidence="1" type="ORF">RCL2_001923800</name>
</gene>
<dbReference type="Proteomes" id="UP000615446">
    <property type="component" value="Unassembled WGS sequence"/>
</dbReference>
<evidence type="ECO:0000313" key="1">
    <source>
        <dbReference type="EMBL" id="GES92463.1"/>
    </source>
</evidence>
<evidence type="ECO:0000313" key="2">
    <source>
        <dbReference type="Proteomes" id="UP000615446"/>
    </source>
</evidence>